<dbReference type="GO" id="GO:0042797">
    <property type="term" value="P:tRNA transcription by RNA polymerase III"/>
    <property type="evidence" value="ECO:0007669"/>
    <property type="project" value="TreeGrafter"/>
</dbReference>
<feature type="region of interest" description="Disordered" evidence="1">
    <location>
        <begin position="216"/>
        <end position="238"/>
    </location>
</feature>
<protein>
    <recommendedName>
        <fullName evidence="4">DNA-directed RNA polymerase III subunit RPC5</fullName>
    </recommendedName>
</protein>
<dbReference type="OrthoDB" id="340681at2759"/>
<comment type="caution">
    <text evidence="2">The sequence shown here is derived from an EMBL/GenBank/DDBJ whole genome shotgun (WGS) entry which is preliminary data.</text>
</comment>
<feature type="compositionally biased region" description="Polar residues" evidence="1">
    <location>
        <begin position="35"/>
        <end position="44"/>
    </location>
</feature>
<evidence type="ECO:0000313" key="2">
    <source>
        <dbReference type="EMBL" id="CAA7053807.1"/>
    </source>
</evidence>
<dbReference type="GO" id="GO:0005666">
    <property type="term" value="C:RNA polymerase III complex"/>
    <property type="evidence" value="ECO:0007669"/>
    <property type="project" value="TreeGrafter"/>
</dbReference>
<keyword evidence="3" id="KW-1185">Reference proteome</keyword>
<name>A0A6D2L134_9BRAS</name>
<feature type="compositionally biased region" description="Polar residues" evidence="1">
    <location>
        <begin position="483"/>
        <end position="494"/>
    </location>
</feature>
<reference evidence="2" key="1">
    <citation type="submission" date="2020-01" db="EMBL/GenBank/DDBJ databases">
        <authorList>
            <person name="Mishra B."/>
        </authorList>
    </citation>
    <scope>NUCLEOTIDE SEQUENCE [LARGE SCALE GENOMIC DNA]</scope>
</reference>
<feature type="region of interest" description="Disordered" evidence="1">
    <location>
        <begin position="457"/>
        <end position="494"/>
    </location>
</feature>
<feature type="compositionally biased region" description="Polar residues" evidence="1">
    <location>
        <begin position="218"/>
        <end position="234"/>
    </location>
</feature>
<feature type="compositionally biased region" description="Basic residues" evidence="1">
    <location>
        <begin position="11"/>
        <end position="25"/>
    </location>
</feature>
<evidence type="ECO:0000256" key="1">
    <source>
        <dbReference type="SAM" id="MobiDB-lite"/>
    </source>
</evidence>
<proteinExistence type="predicted"/>
<feature type="region of interest" description="Disordered" evidence="1">
    <location>
        <begin position="1"/>
        <end position="54"/>
    </location>
</feature>
<dbReference type="Pfam" id="PF04801">
    <property type="entry name" value="RPC5"/>
    <property type="match status" value="2"/>
</dbReference>
<evidence type="ECO:0008006" key="4">
    <source>
        <dbReference type="Google" id="ProtNLM"/>
    </source>
</evidence>
<evidence type="ECO:0000313" key="3">
    <source>
        <dbReference type="Proteomes" id="UP000467841"/>
    </source>
</evidence>
<dbReference type="PANTHER" id="PTHR12069:SF0">
    <property type="entry name" value="DNA-DIRECTED RNA POLYMERASE III SUBUNIT RPC5"/>
    <property type="match status" value="1"/>
</dbReference>
<organism evidence="2 3">
    <name type="scientific">Microthlaspi erraticum</name>
    <dbReference type="NCBI Taxonomy" id="1685480"/>
    <lineage>
        <taxon>Eukaryota</taxon>
        <taxon>Viridiplantae</taxon>
        <taxon>Streptophyta</taxon>
        <taxon>Embryophyta</taxon>
        <taxon>Tracheophyta</taxon>
        <taxon>Spermatophyta</taxon>
        <taxon>Magnoliopsida</taxon>
        <taxon>eudicotyledons</taxon>
        <taxon>Gunneridae</taxon>
        <taxon>Pentapetalae</taxon>
        <taxon>rosids</taxon>
        <taxon>malvids</taxon>
        <taxon>Brassicales</taxon>
        <taxon>Brassicaceae</taxon>
        <taxon>Coluteocarpeae</taxon>
        <taxon>Microthlaspi</taxon>
    </lineage>
</organism>
<gene>
    <name evidence="2" type="ORF">MERR_LOCUS41043</name>
</gene>
<dbReference type="InterPro" id="IPR006886">
    <property type="entry name" value="RNA_pol_III_Rpc5"/>
</dbReference>
<sequence length="659" mass="74122">MDFDEDDKPKVVSKPRRFAPKPKPKPKTEPTAPPSQSDALSESVSKSEHDFDGKFAVSKVEPELYNGSVKMEIEKTEAAELMEVDKEEEEEEDVVVREIDVYLNPSIDDNTKLYVLQCPLRPSWRPYEMDERCQQVRVNPCTSEVQVDLSMDVNSTNYDSNFGSELNMTTQTLTTTWKPPPTSDYAVGVLSGDKLHLNPVHAVAQLRPSMHYLKKQTEATQESVGTSKKQNKGVQDQKPIPEQNWVALKYHGQESELCSKYLNGMMANEDSSIDFDMSPEAYINSLCRGETSRNEESSKSVLTSLPLEERVRKLLLQGPWLFRYSLLKHYAPEVSDERFLSVLQQYACLVQGLWTPKTKILKLELVTPKLAAFRDYVLALFNKGLTIKFFDVKAAESMVDEEERKTTKSMLAKLAKERPLFCDWKFKEPTDVSFLKSFPEIANEQASLWQEVEKKLKPQGKKSKADNVAGENPCATSKPEVPTSLSNNGASSRNTTIPCLVRQEMSEDVKSAITKALEKVFRTHKVCSYKTICQGLRDLAVSTSNNPKADSGMAQQVALAVDAHEEELKEVISSVAVDIHGSFVSKSSPDHPEDDRLREVVIELLRGVGDEAGKKLKKSHVIEAAMIRLGRKITGNEYIKVMHDLCETSSSGWVLRKAR</sequence>
<dbReference type="PANTHER" id="PTHR12069">
    <property type="entry name" value="DNA-DIRECTED RNA POLYMERASES III 80 KDA POLYPEPTIDE RNA POLYMERASE III SUBUNIT 5"/>
    <property type="match status" value="1"/>
</dbReference>
<accession>A0A6D2L134</accession>
<dbReference type="EMBL" id="CACVBM020001551">
    <property type="protein sequence ID" value="CAA7053807.1"/>
    <property type="molecule type" value="Genomic_DNA"/>
</dbReference>
<dbReference type="AlphaFoldDB" id="A0A6D2L134"/>
<dbReference type="Proteomes" id="UP000467841">
    <property type="component" value="Unassembled WGS sequence"/>
</dbReference>